<sequence>MDPKNVSLEFVKGKLINFEMKRLNEGLDTGRQEAFHGTANYKKSYKQQQSEPKCHGCGKIGHIKKNCWSRKANQAEVTGHNPISFVVGQIEAYVSSREDSI</sequence>
<organism evidence="3 4">
    <name type="scientific">Henosepilachna vigintioctopunctata</name>
    <dbReference type="NCBI Taxonomy" id="420089"/>
    <lineage>
        <taxon>Eukaryota</taxon>
        <taxon>Metazoa</taxon>
        <taxon>Ecdysozoa</taxon>
        <taxon>Arthropoda</taxon>
        <taxon>Hexapoda</taxon>
        <taxon>Insecta</taxon>
        <taxon>Pterygota</taxon>
        <taxon>Neoptera</taxon>
        <taxon>Endopterygota</taxon>
        <taxon>Coleoptera</taxon>
        <taxon>Polyphaga</taxon>
        <taxon>Cucujiformia</taxon>
        <taxon>Coccinelloidea</taxon>
        <taxon>Coccinellidae</taxon>
        <taxon>Epilachninae</taxon>
        <taxon>Epilachnini</taxon>
        <taxon>Henosepilachna</taxon>
    </lineage>
</organism>
<evidence type="ECO:0000313" key="3">
    <source>
        <dbReference type="EMBL" id="KAK9886445.1"/>
    </source>
</evidence>
<feature type="domain" description="CCHC-type" evidence="2">
    <location>
        <begin position="53"/>
        <end position="67"/>
    </location>
</feature>
<proteinExistence type="predicted"/>
<name>A0AAW1V2J1_9CUCU</name>
<dbReference type="GO" id="GO:0003676">
    <property type="term" value="F:nucleic acid binding"/>
    <property type="evidence" value="ECO:0007669"/>
    <property type="project" value="InterPro"/>
</dbReference>
<dbReference type="Proteomes" id="UP001431783">
    <property type="component" value="Unassembled WGS sequence"/>
</dbReference>
<keyword evidence="1" id="KW-0862">Zinc</keyword>
<dbReference type="InterPro" id="IPR036875">
    <property type="entry name" value="Znf_CCHC_sf"/>
</dbReference>
<evidence type="ECO:0000259" key="2">
    <source>
        <dbReference type="PROSITE" id="PS50158"/>
    </source>
</evidence>
<dbReference type="AlphaFoldDB" id="A0AAW1V2J1"/>
<keyword evidence="4" id="KW-1185">Reference proteome</keyword>
<dbReference type="Gene3D" id="4.10.60.10">
    <property type="entry name" value="Zinc finger, CCHC-type"/>
    <property type="match status" value="1"/>
</dbReference>
<reference evidence="3 4" key="1">
    <citation type="submission" date="2023-03" db="EMBL/GenBank/DDBJ databases">
        <title>Genome insight into feeding habits of ladybird beetles.</title>
        <authorList>
            <person name="Li H.-S."/>
            <person name="Huang Y.-H."/>
            <person name="Pang H."/>
        </authorList>
    </citation>
    <scope>NUCLEOTIDE SEQUENCE [LARGE SCALE GENOMIC DNA]</scope>
    <source>
        <strain evidence="3">SYSU_2023b</strain>
        <tissue evidence="3">Whole body</tissue>
    </source>
</reference>
<gene>
    <name evidence="3" type="ORF">WA026_016728</name>
</gene>
<protein>
    <recommendedName>
        <fullName evidence="2">CCHC-type domain-containing protein</fullName>
    </recommendedName>
</protein>
<dbReference type="PROSITE" id="PS50158">
    <property type="entry name" value="ZF_CCHC"/>
    <property type="match status" value="1"/>
</dbReference>
<accession>A0AAW1V2J1</accession>
<dbReference type="SUPFAM" id="SSF57756">
    <property type="entry name" value="Retrovirus zinc finger-like domains"/>
    <property type="match status" value="1"/>
</dbReference>
<dbReference type="EMBL" id="JARQZJ010000100">
    <property type="protein sequence ID" value="KAK9886445.1"/>
    <property type="molecule type" value="Genomic_DNA"/>
</dbReference>
<evidence type="ECO:0000256" key="1">
    <source>
        <dbReference type="PROSITE-ProRule" id="PRU00047"/>
    </source>
</evidence>
<evidence type="ECO:0000313" key="4">
    <source>
        <dbReference type="Proteomes" id="UP001431783"/>
    </source>
</evidence>
<keyword evidence="1" id="KW-0863">Zinc-finger</keyword>
<dbReference type="InterPro" id="IPR001878">
    <property type="entry name" value="Znf_CCHC"/>
</dbReference>
<keyword evidence="1" id="KW-0479">Metal-binding</keyword>
<comment type="caution">
    <text evidence="3">The sequence shown here is derived from an EMBL/GenBank/DDBJ whole genome shotgun (WGS) entry which is preliminary data.</text>
</comment>
<dbReference type="GO" id="GO:0008270">
    <property type="term" value="F:zinc ion binding"/>
    <property type="evidence" value="ECO:0007669"/>
    <property type="project" value="UniProtKB-KW"/>
</dbReference>